<dbReference type="OMA" id="CTVHEMS"/>
<feature type="domain" description="Protein kinase" evidence="25">
    <location>
        <begin position="1182"/>
        <end position="1460"/>
    </location>
</feature>
<dbReference type="InterPro" id="IPR008271">
    <property type="entry name" value="Ser/Thr_kinase_AS"/>
</dbReference>
<keyword evidence="17" id="KW-0406">Ion transport</keyword>
<dbReference type="InterPro" id="IPR001611">
    <property type="entry name" value="Leu-rich_rpt"/>
</dbReference>
<evidence type="ECO:0000313" key="26">
    <source>
        <dbReference type="EnsemblPlants" id="cds.evm.model.02.1976"/>
    </source>
</evidence>
<dbReference type="InterPro" id="IPR004908">
    <property type="entry name" value="ATPase_V1-cplx_hsu"/>
</dbReference>
<dbReference type="FunFam" id="1.10.510.10:FF:000365">
    <property type="entry name" value="Leucine-rich repeat receptor-like serine/threonine-protein kinase At1g17230"/>
    <property type="match status" value="1"/>
</dbReference>
<dbReference type="InterPro" id="IPR011989">
    <property type="entry name" value="ARM-like"/>
</dbReference>
<dbReference type="FunFam" id="3.30.200.20:FF:000219">
    <property type="entry name" value="Leucine-rich repeat receptor-like serine/threonine-protein kinase"/>
    <property type="match status" value="1"/>
</dbReference>
<dbReference type="InterPro" id="IPR011009">
    <property type="entry name" value="Kinase-like_dom_sf"/>
</dbReference>
<dbReference type="Gramene" id="evm.model.02.1976">
    <property type="protein sequence ID" value="cds.evm.model.02.1976"/>
    <property type="gene ID" value="evm.TU.02.1976"/>
</dbReference>
<feature type="compositionally biased region" description="Polar residues" evidence="23">
    <location>
        <begin position="1097"/>
        <end position="1108"/>
    </location>
</feature>
<evidence type="ECO:0000256" key="19">
    <source>
        <dbReference type="ARBA" id="ARBA00023170"/>
    </source>
</evidence>
<comment type="catalytic activity">
    <reaction evidence="22">
        <text>L-seryl-[protein] + ATP = O-phospho-L-seryl-[protein] + ADP + H(+)</text>
        <dbReference type="Rhea" id="RHEA:17989"/>
        <dbReference type="Rhea" id="RHEA-COMP:9863"/>
        <dbReference type="Rhea" id="RHEA-COMP:11604"/>
        <dbReference type="ChEBI" id="CHEBI:15378"/>
        <dbReference type="ChEBI" id="CHEBI:29999"/>
        <dbReference type="ChEBI" id="CHEBI:30616"/>
        <dbReference type="ChEBI" id="CHEBI:83421"/>
        <dbReference type="ChEBI" id="CHEBI:456216"/>
        <dbReference type="EC" id="2.7.11.1"/>
    </reaction>
</comment>
<dbReference type="Gene3D" id="3.80.10.10">
    <property type="entry name" value="Ribonuclease Inhibitor"/>
    <property type="match status" value="2"/>
</dbReference>
<dbReference type="EC" id="2.7.11.1" evidence="3"/>
<dbReference type="SUPFAM" id="SSF56112">
    <property type="entry name" value="Protein kinase-like (PK-like)"/>
    <property type="match status" value="1"/>
</dbReference>
<keyword evidence="15" id="KW-0067">ATP-binding</keyword>
<keyword evidence="9 24" id="KW-0812">Transmembrane</keyword>
<keyword evidence="11" id="KW-0677">Repeat</keyword>
<dbReference type="FunFam" id="3.80.10.10:FF:000095">
    <property type="entry name" value="LRR receptor-like serine/threonine-protein kinase GSO1"/>
    <property type="match status" value="1"/>
</dbReference>
<dbReference type="InterPro" id="IPR003591">
    <property type="entry name" value="Leu-rich_rpt_typical-subtyp"/>
</dbReference>
<dbReference type="InterPro" id="IPR055414">
    <property type="entry name" value="LRR_R13L4/SHOC2-like"/>
</dbReference>
<dbReference type="PANTHER" id="PTHR48053">
    <property type="entry name" value="LEUCINE RICH REPEAT FAMILY PROTEIN, EXPRESSED"/>
    <property type="match status" value="1"/>
</dbReference>
<evidence type="ECO:0000256" key="14">
    <source>
        <dbReference type="ARBA" id="ARBA00022781"/>
    </source>
</evidence>
<evidence type="ECO:0000256" key="15">
    <source>
        <dbReference type="ARBA" id="ARBA00022840"/>
    </source>
</evidence>
<dbReference type="GO" id="GO:0005524">
    <property type="term" value="F:ATP binding"/>
    <property type="evidence" value="ECO:0007669"/>
    <property type="project" value="UniProtKB-KW"/>
</dbReference>
<evidence type="ECO:0000256" key="2">
    <source>
        <dbReference type="ARBA" id="ARBA00008613"/>
    </source>
</evidence>
<keyword evidence="20" id="KW-0325">Glycoprotein</keyword>
<evidence type="ECO:0000256" key="9">
    <source>
        <dbReference type="ARBA" id="ARBA00022692"/>
    </source>
</evidence>
<dbReference type="InterPro" id="IPR016024">
    <property type="entry name" value="ARM-type_fold"/>
</dbReference>
<keyword evidence="14" id="KW-0375">Hydrogen ion transport</keyword>
<comment type="catalytic activity">
    <reaction evidence="21">
        <text>L-threonyl-[protein] + ATP = O-phospho-L-threonyl-[protein] + ADP + H(+)</text>
        <dbReference type="Rhea" id="RHEA:46608"/>
        <dbReference type="Rhea" id="RHEA-COMP:11060"/>
        <dbReference type="Rhea" id="RHEA-COMP:11605"/>
        <dbReference type="ChEBI" id="CHEBI:15378"/>
        <dbReference type="ChEBI" id="CHEBI:30013"/>
        <dbReference type="ChEBI" id="CHEBI:30616"/>
        <dbReference type="ChEBI" id="CHEBI:61977"/>
        <dbReference type="ChEBI" id="CHEBI:456216"/>
        <dbReference type="EC" id="2.7.11.1"/>
    </reaction>
</comment>
<evidence type="ECO:0000256" key="13">
    <source>
        <dbReference type="ARBA" id="ARBA00022777"/>
    </source>
</evidence>
<keyword evidence="27" id="KW-1185">Reference proteome</keyword>
<keyword evidence="7" id="KW-0433">Leucine-rich repeat</keyword>
<dbReference type="PROSITE" id="PS00108">
    <property type="entry name" value="PROTEIN_KINASE_ST"/>
    <property type="match status" value="1"/>
</dbReference>
<dbReference type="Pfam" id="PF03224">
    <property type="entry name" value="V-ATPase_H_N"/>
    <property type="match status" value="1"/>
</dbReference>
<dbReference type="SUPFAM" id="SSF48371">
    <property type="entry name" value="ARM repeat"/>
    <property type="match status" value="1"/>
</dbReference>
<dbReference type="GO" id="GO:0004674">
    <property type="term" value="F:protein serine/threonine kinase activity"/>
    <property type="evidence" value="ECO:0007669"/>
    <property type="project" value="UniProtKB-KW"/>
</dbReference>
<evidence type="ECO:0000256" key="7">
    <source>
        <dbReference type="ARBA" id="ARBA00022614"/>
    </source>
</evidence>
<accession>A0A803NVU6</accession>
<keyword evidence="12" id="KW-0547">Nucleotide-binding</keyword>
<dbReference type="InterPro" id="IPR038497">
    <property type="entry name" value="ATPase_V1-cplx_hsu_C_sf"/>
</dbReference>
<dbReference type="PANTHER" id="PTHR48053:SF159">
    <property type="entry name" value="PROTEIN KINASE DOMAIN-CONTAINING PROTEIN"/>
    <property type="match status" value="1"/>
</dbReference>
<evidence type="ECO:0000256" key="1">
    <source>
        <dbReference type="ARBA" id="ARBA00004479"/>
    </source>
</evidence>
<feature type="transmembrane region" description="Helical" evidence="24">
    <location>
        <begin position="1118"/>
        <end position="1141"/>
    </location>
</feature>
<evidence type="ECO:0000256" key="18">
    <source>
        <dbReference type="ARBA" id="ARBA00023136"/>
    </source>
</evidence>
<sequence>MNNSQFVQEKSCKILTSIVSARQKIINGETSNLKKTSPNTNDVLKCLVNWLCAEKPLPSNLSRSSPTAISCLATLLKEPVVKAFFVHSNGVRLLVPFINPPFIQPSIQLVYETCFCVWLLSYYEPAIEHLATSKALPRLMDVAKNSTAEKVVRVVIMTFQYMLAKGIFDSQMIQLDLSELVQSLKIQIWSDEDLLDALNQVDENLNKIKALKSFEIYKQEVLLGRLYWTSIRKDSAFWSNNIAHFEENNFQILRVLITILDTSCDPRALAVACFDLSQFIKHHIDGRFIVTKLNAKERVMKLLDHKNDEVTKNALLCTQRLLLGRKDTNGAIIEARCSSKSGNSSLETVEVLGIKETLSWIKGKTWSKVVIESDCLVAVQAIHTKVVLPSLLAAWKQATTLGSVPSGKVDNDTSNAKPHHNPSAKLVKAFGNIPGVDIVRVERLTLLKHVPNSRLRSGLNLSGTLSPSICNLPHLIELNVSINFISGPIPKNLASCHNLQILDFCTNRFHGELLTPISELTSLKKLYLCENYMYGEMPEEIGNLTLLEELVIYSNNLTGSIPASISKLKKLKIIRAGKNFLSGPLPPEISECESLEVLGLSQNMLEGALPGDLHKLQNLTDLILWQNRFSGSIPPEIGNLRSLELLALHENSFSGTVPEELGRLSKLKRLYIYTNQLNGTIPNSLGNCTNAVEIDLSENQLRGFIPRQLGYLSKLRLLHLFENRLQGSIPQEFGKLKNLQNIDLSINNLTGRIPLEFQNLTLLVDLQLFDNHLEGKIPPHLGLNSNLTILDMSANNLVGNIPPHLCKYQTLMFLSLGSNRLSGNIPYGLKTCKSLMQLMLGDNHLTGSLPLELYKLHNLSALELFRNRFSGPILPEVGKLMKLERLLLANNYFVGNIPPEIGNLVHLVAFNISSNRLSGHIPHEVGNCVKLQRLDLSSNMFTSSLPAEIGELVNMELLKLSDNKFTGEIPSTLGQLSRLTELQMGGNQFSGNIPLELGQLSSLQIALNISHNNLSGPIPERLGNLQMLESLFLNDNKLDGEIPSSIGDLPSLMVCNLSNNNLVGAVPNSPAFRRMDSTNFAGNKDLSRLDSNDHDTSATQSLTQKQSGTKKGSTKAKLVIIITVVAGLIFIFLIMGLFWAINGNHPTFLSIEEQPKPDVFDDYYFPKEGFSYQDLVEATSNFSESTILGRGACGTVYKAVMINEVIAVKKLKSRGEGASADSSFRAEISTLGKIRHRNIVKLHGFCYHQDNNLLLYEYMANGSLGEQLHGNEQTCLLDWNARYKIALGAAEGLCYLHCDCKPQIIHRDIKSNNILLDEFLQAHVGDFGLAKLIDFPYSKSMSMSAVAGSYGYIAPEYAYTMKVTEKCDIYSFGVVLLELVTGRSPVQPLEQGGDLVNWVRRAIKNAVPAYDLFDKRLGLDLNEQTTVDEMTLFLKIALFCTSSSPVNRPTMKEVIAMMFEARKTVSKDSFSASSEAPLAEDASSKGIMEL</sequence>
<evidence type="ECO:0000256" key="17">
    <source>
        <dbReference type="ARBA" id="ARBA00023065"/>
    </source>
</evidence>
<evidence type="ECO:0000256" key="8">
    <source>
        <dbReference type="ARBA" id="ARBA00022679"/>
    </source>
</evidence>
<evidence type="ECO:0000313" key="27">
    <source>
        <dbReference type="Proteomes" id="UP000596661"/>
    </source>
</evidence>
<dbReference type="Gene3D" id="1.25.40.150">
    <property type="entry name" value="V-type ATPase, subunit H, C-terminal domain"/>
    <property type="match status" value="1"/>
</dbReference>
<dbReference type="Pfam" id="PF23598">
    <property type="entry name" value="LRR_14"/>
    <property type="match status" value="1"/>
</dbReference>
<dbReference type="InterPro" id="IPR032675">
    <property type="entry name" value="LRR_dom_sf"/>
</dbReference>
<dbReference type="FunFam" id="3.80.10.10:FF:000177">
    <property type="entry name" value="Leucine-rich repeat receptor-like serine/threonine-protein kinase At1g17230"/>
    <property type="match status" value="1"/>
</dbReference>
<dbReference type="Proteomes" id="UP000596661">
    <property type="component" value="Chromosome 2"/>
</dbReference>
<keyword evidence="10" id="KW-0732">Signal</keyword>
<dbReference type="InterPro" id="IPR011987">
    <property type="entry name" value="ATPase_V1-cplx_hsu_C"/>
</dbReference>
<keyword evidence="19" id="KW-0675">Receptor</keyword>
<evidence type="ECO:0000256" key="10">
    <source>
        <dbReference type="ARBA" id="ARBA00022729"/>
    </source>
</evidence>
<evidence type="ECO:0000256" key="23">
    <source>
        <dbReference type="SAM" id="MobiDB-lite"/>
    </source>
</evidence>
<evidence type="ECO:0000256" key="3">
    <source>
        <dbReference type="ARBA" id="ARBA00012513"/>
    </source>
</evidence>
<dbReference type="PROSITE" id="PS50011">
    <property type="entry name" value="PROTEIN_KINASE_DOM"/>
    <property type="match status" value="1"/>
</dbReference>
<dbReference type="Gene3D" id="1.25.10.10">
    <property type="entry name" value="Leucine-rich Repeat Variant"/>
    <property type="match status" value="1"/>
</dbReference>
<proteinExistence type="inferred from homology"/>
<organism evidence="26 27">
    <name type="scientific">Cannabis sativa</name>
    <name type="common">Hemp</name>
    <name type="synonym">Marijuana</name>
    <dbReference type="NCBI Taxonomy" id="3483"/>
    <lineage>
        <taxon>Eukaryota</taxon>
        <taxon>Viridiplantae</taxon>
        <taxon>Streptophyta</taxon>
        <taxon>Embryophyta</taxon>
        <taxon>Tracheophyta</taxon>
        <taxon>Spermatophyta</taxon>
        <taxon>Magnoliopsida</taxon>
        <taxon>eudicotyledons</taxon>
        <taxon>Gunneridae</taxon>
        <taxon>Pentapetalae</taxon>
        <taxon>rosids</taxon>
        <taxon>fabids</taxon>
        <taxon>Rosales</taxon>
        <taxon>Cannabaceae</taxon>
        <taxon>Cannabis</taxon>
    </lineage>
</organism>
<dbReference type="Pfam" id="PF00069">
    <property type="entry name" value="Pkinase"/>
    <property type="match status" value="1"/>
</dbReference>
<evidence type="ECO:0000256" key="21">
    <source>
        <dbReference type="ARBA" id="ARBA00047899"/>
    </source>
</evidence>
<comment type="subcellular location">
    <subcellularLocation>
        <location evidence="1">Membrane</location>
        <topology evidence="1">Single-pass type I membrane protein</topology>
    </subcellularLocation>
</comment>
<evidence type="ECO:0000256" key="4">
    <source>
        <dbReference type="ARBA" id="ARBA00022448"/>
    </source>
</evidence>
<dbReference type="SMART" id="SM00369">
    <property type="entry name" value="LRR_TYP"/>
    <property type="match status" value="9"/>
</dbReference>
<dbReference type="Pfam" id="PF11698">
    <property type="entry name" value="V-ATPase_H_C"/>
    <property type="match status" value="1"/>
</dbReference>
<reference evidence="26" key="2">
    <citation type="submission" date="2021-03" db="UniProtKB">
        <authorList>
            <consortium name="EnsemblPlants"/>
        </authorList>
    </citation>
    <scope>IDENTIFICATION</scope>
</reference>
<feature type="region of interest" description="Disordered" evidence="23">
    <location>
        <begin position="1083"/>
        <end position="1108"/>
    </location>
</feature>
<dbReference type="SUPFAM" id="SSF52047">
    <property type="entry name" value="RNI-like"/>
    <property type="match status" value="1"/>
</dbReference>
<keyword evidence="8" id="KW-0808">Transferase</keyword>
<keyword evidence="6" id="KW-0597">Phosphoprotein</keyword>
<reference evidence="26" key="1">
    <citation type="submission" date="2018-11" db="EMBL/GenBank/DDBJ databases">
        <authorList>
            <person name="Grassa J C."/>
        </authorList>
    </citation>
    <scope>NUCLEOTIDE SEQUENCE [LARGE SCALE GENOMIC DNA]</scope>
</reference>
<dbReference type="GO" id="GO:0046961">
    <property type="term" value="F:proton-transporting ATPase activity, rotational mechanism"/>
    <property type="evidence" value="ECO:0007669"/>
    <property type="project" value="InterPro"/>
</dbReference>
<dbReference type="SMART" id="SM00220">
    <property type="entry name" value="S_TKc"/>
    <property type="match status" value="1"/>
</dbReference>
<keyword evidence="18 24" id="KW-0472">Membrane</keyword>
<name>A0A803NVU6_CANSA</name>
<dbReference type="Pfam" id="PF00560">
    <property type="entry name" value="LRR_1"/>
    <property type="match status" value="9"/>
</dbReference>
<dbReference type="InterPro" id="IPR000719">
    <property type="entry name" value="Prot_kinase_dom"/>
</dbReference>
<dbReference type="Gene3D" id="3.30.200.20">
    <property type="entry name" value="Phosphorylase Kinase, domain 1"/>
    <property type="match status" value="1"/>
</dbReference>
<comment type="similarity">
    <text evidence="2">Belongs to the V-ATPase H subunit family.</text>
</comment>
<dbReference type="Gene3D" id="1.10.510.10">
    <property type="entry name" value="Transferase(Phosphotransferase) domain 1"/>
    <property type="match status" value="1"/>
</dbReference>
<evidence type="ECO:0000256" key="6">
    <source>
        <dbReference type="ARBA" id="ARBA00022553"/>
    </source>
</evidence>
<keyword evidence="4" id="KW-0813">Transport</keyword>
<dbReference type="EnsemblPlants" id="evm.model.02.1976">
    <property type="protein sequence ID" value="cds.evm.model.02.1976"/>
    <property type="gene ID" value="evm.TU.02.1976"/>
</dbReference>
<evidence type="ECO:0000256" key="5">
    <source>
        <dbReference type="ARBA" id="ARBA00022527"/>
    </source>
</evidence>
<evidence type="ECO:0000256" key="12">
    <source>
        <dbReference type="ARBA" id="ARBA00022741"/>
    </source>
</evidence>
<evidence type="ECO:0000256" key="20">
    <source>
        <dbReference type="ARBA" id="ARBA00023180"/>
    </source>
</evidence>
<keyword evidence="16 24" id="KW-1133">Transmembrane helix</keyword>
<dbReference type="GO" id="GO:0000221">
    <property type="term" value="C:vacuolar proton-transporting V-type ATPase, V1 domain"/>
    <property type="evidence" value="ECO:0007669"/>
    <property type="project" value="InterPro"/>
</dbReference>
<keyword evidence="13" id="KW-0418">Kinase</keyword>
<dbReference type="EMBL" id="UZAU01000228">
    <property type="status" value="NOT_ANNOTATED_CDS"/>
    <property type="molecule type" value="Genomic_DNA"/>
</dbReference>
<keyword evidence="5" id="KW-0723">Serine/threonine-protein kinase</keyword>
<evidence type="ECO:0000256" key="24">
    <source>
        <dbReference type="SAM" id="Phobius"/>
    </source>
</evidence>
<evidence type="ECO:0000259" key="25">
    <source>
        <dbReference type="PROSITE" id="PS50011"/>
    </source>
</evidence>
<dbReference type="InterPro" id="IPR051716">
    <property type="entry name" value="Plant_RL_S/T_kinase"/>
</dbReference>
<evidence type="ECO:0000256" key="16">
    <source>
        <dbReference type="ARBA" id="ARBA00022989"/>
    </source>
</evidence>
<dbReference type="SUPFAM" id="SSF52058">
    <property type="entry name" value="L domain-like"/>
    <property type="match status" value="1"/>
</dbReference>
<dbReference type="FunFam" id="3.80.10.10:FF:000383">
    <property type="entry name" value="Leucine-rich repeat receptor protein kinase EMS1"/>
    <property type="match status" value="1"/>
</dbReference>
<feature type="compositionally biased region" description="Basic and acidic residues" evidence="23">
    <location>
        <begin position="1085"/>
        <end position="1096"/>
    </location>
</feature>
<protein>
    <recommendedName>
        <fullName evidence="3">non-specific serine/threonine protein kinase</fullName>
        <ecNumber evidence="3">2.7.11.1</ecNumber>
    </recommendedName>
</protein>
<evidence type="ECO:0000256" key="11">
    <source>
        <dbReference type="ARBA" id="ARBA00022737"/>
    </source>
</evidence>
<evidence type="ECO:0000256" key="22">
    <source>
        <dbReference type="ARBA" id="ARBA00048679"/>
    </source>
</evidence>